<evidence type="ECO:0000313" key="1">
    <source>
        <dbReference type="EMBL" id="AVQ13977.1"/>
    </source>
</evidence>
<dbReference type="Proteomes" id="UP000033961">
    <property type="component" value="Chromosome II"/>
</dbReference>
<sequence>MDDRTVIAAIFYRPYECLMEIYSSDIWTEINFSQKISKMGSTGVFDKIEKEALKLYDRTVKIRTKRMAADGSQTRTPKGGLSQV</sequence>
<protein>
    <submittedName>
        <fullName evidence="1">Uncharacterized protein</fullName>
    </submittedName>
</protein>
<name>A0A2P1QZ65_9LEPT</name>
<dbReference type="AlphaFoldDB" id="A0A2P1QZ65"/>
<gene>
    <name evidence="1" type="ORF">XB16_3701</name>
</gene>
<dbReference type="EMBL" id="CP027844">
    <property type="protein sequence ID" value="AVQ13977.1"/>
    <property type="molecule type" value="Genomic_DNA"/>
</dbReference>
<reference evidence="1 2" key="1">
    <citation type="journal article" date="2015" name="Genome Announc.">
        <title>Draft Genome Sequences of Leptospira santarosai Strains U160, U164, and U233, Isolated from Asymptomatic Cattle.</title>
        <authorList>
            <person name="Kremer F.S."/>
            <person name="Eslabao M.R."/>
            <person name="Provisor M."/>
            <person name="Woloski R.D."/>
            <person name="Ramires O.V."/>
            <person name="Moreno L.Z."/>
            <person name="Moreno A.M."/>
            <person name="Hamond C."/>
            <person name="Lilenbaum W."/>
            <person name="Dellagostin O.A."/>
        </authorList>
    </citation>
    <scope>NUCLEOTIDE SEQUENCE [LARGE SCALE GENOMIC DNA]</scope>
    <source>
        <strain evidence="1 2">U160</strain>
    </source>
</reference>
<organism evidence="1 2">
    <name type="scientific">Leptospira santarosai</name>
    <dbReference type="NCBI Taxonomy" id="28183"/>
    <lineage>
        <taxon>Bacteria</taxon>
        <taxon>Pseudomonadati</taxon>
        <taxon>Spirochaetota</taxon>
        <taxon>Spirochaetia</taxon>
        <taxon>Leptospirales</taxon>
        <taxon>Leptospiraceae</taxon>
        <taxon>Leptospira</taxon>
    </lineage>
</organism>
<accession>A0A2P1QZ65</accession>
<proteinExistence type="predicted"/>
<evidence type="ECO:0000313" key="2">
    <source>
        <dbReference type="Proteomes" id="UP000033961"/>
    </source>
</evidence>